<dbReference type="EMBL" id="BMVC01000015">
    <property type="protein sequence ID" value="GHD09165.1"/>
    <property type="molecule type" value="Genomic_DNA"/>
</dbReference>
<gene>
    <name evidence="1" type="ORF">GCM10010334_63220</name>
</gene>
<evidence type="ECO:0000313" key="1">
    <source>
        <dbReference type="EMBL" id="GHD09165.1"/>
    </source>
</evidence>
<comment type="caution">
    <text evidence="1">The sequence shown here is derived from an EMBL/GenBank/DDBJ whole genome shotgun (WGS) entry which is preliminary data.</text>
</comment>
<accession>A0A919CD94</accession>
<evidence type="ECO:0000313" key="2">
    <source>
        <dbReference type="Proteomes" id="UP000638353"/>
    </source>
</evidence>
<organism evidence="1 2">
    <name type="scientific">Streptomyces finlayi</name>
    <dbReference type="NCBI Taxonomy" id="67296"/>
    <lineage>
        <taxon>Bacteria</taxon>
        <taxon>Bacillati</taxon>
        <taxon>Actinomycetota</taxon>
        <taxon>Actinomycetes</taxon>
        <taxon>Kitasatosporales</taxon>
        <taxon>Streptomycetaceae</taxon>
        <taxon>Streptomyces</taxon>
    </lineage>
</organism>
<reference evidence="1" key="2">
    <citation type="submission" date="2020-09" db="EMBL/GenBank/DDBJ databases">
        <authorList>
            <person name="Sun Q."/>
            <person name="Ohkuma M."/>
        </authorList>
    </citation>
    <scope>NUCLEOTIDE SEQUENCE</scope>
    <source>
        <strain evidence="1">JCM 4637</strain>
    </source>
</reference>
<name>A0A919CD94_9ACTN</name>
<proteinExistence type="predicted"/>
<sequence>MHERGVQALREESVERGVGLGGGDAVGLRDLGQLGGRTGLEVDLDPRKGREDGQVRLLRDVAEADDADLHGGLPLWC</sequence>
<reference evidence="1" key="1">
    <citation type="journal article" date="2014" name="Int. J. Syst. Evol. Microbiol.">
        <title>Complete genome sequence of Corynebacterium casei LMG S-19264T (=DSM 44701T), isolated from a smear-ripened cheese.</title>
        <authorList>
            <consortium name="US DOE Joint Genome Institute (JGI-PGF)"/>
            <person name="Walter F."/>
            <person name="Albersmeier A."/>
            <person name="Kalinowski J."/>
            <person name="Ruckert C."/>
        </authorList>
    </citation>
    <scope>NUCLEOTIDE SEQUENCE</scope>
    <source>
        <strain evidence="1">JCM 4637</strain>
    </source>
</reference>
<protein>
    <submittedName>
        <fullName evidence="1">Uncharacterized protein</fullName>
    </submittedName>
</protein>
<dbReference type="Proteomes" id="UP000638353">
    <property type="component" value="Unassembled WGS sequence"/>
</dbReference>
<dbReference type="AlphaFoldDB" id="A0A919CD94"/>